<comment type="caution">
    <text evidence="1">The sequence shown here is derived from an EMBL/GenBank/DDBJ whole genome shotgun (WGS) entry which is preliminary data.</text>
</comment>
<dbReference type="RefSeq" id="WP_187819438.1">
    <property type="nucleotide sequence ID" value="NZ_JACTVJ010000031.1"/>
</dbReference>
<gene>
    <name evidence="1" type="ORF">H9Y04_41445</name>
</gene>
<accession>A0ABR7SU59</accession>
<dbReference type="Pfam" id="PF06224">
    <property type="entry name" value="AlkZ-like"/>
    <property type="match status" value="1"/>
</dbReference>
<protein>
    <submittedName>
        <fullName evidence="1">AlkZ family DNA glycosylase</fullName>
    </submittedName>
</protein>
<dbReference type="PANTHER" id="PTHR38479:SF2">
    <property type="entry name" value="WINGED HELIX DNA-BINDING DOMAIN-CONTAINING PROTEIN"/>
    <property type="match status" value="1"/>
</dbReference>
<evidence type="ECO:0000313" key="2">
    <source>
        <dbReference type="Proteomes" id="UP000642284"/>
    </source>
</evidence>
<reference evidence="1 2" key="1">
    <citation type="submission" date="2020-08" db="EMBL/GenBank/DDBJ databases">
        <title>Genemic of Streptomyces polyaspartic.</title>
        <authorList>
            <person name="Liu W."/>
        </authorList>
    </citation>
    <scope>NUCLEOTIDE SEQUENCE [LARGE SCALE GENOMIC DNA]</scope>
    <source>
        <strain evidence="1 2">TRM66268-LWL</strain>
    </source>
</reference>
<name>A0ABR7SU59_9ACTN</name>
<keyword evidence="2" id="KW-1185">Reference proteome</keyword>
<sequence length="388" mass="42420">MPALRRVTPADRRARLAVRHLLHPAARAGRTEDVAEALVGLHATDAATVTLSACARLAVPAPADVDRALYEDRTLLRMHCMRRTLFVVPAELVPVFFHAAPKAMAERERATLLRHLAAADPARDDRWLDDTAAKALTVLAGLGEASAPELTEAVPELQTTITLSPGKHYASTLRIGGELLRLLAMEGKVRRGRPVGGWTSSRFRYHPAPGLPHLDPADAQADLVRRWLAAYGPGTEADLKWWTGWSLREVRRALERIAPEQVDLGEAGPGWDLDPRTPDEVTPWAAFLPGLDPATMGWRHRDFSLDPDHRPLLFDTAGNGGPTIWLDGRIVGTWAQRPTGEVVRRLFTDPGADGAALVDDAQNGLQTLLDQGELRVNFPAPLTKELLA</sequence>
<proteinExistence type="predicted"/>
<organism evidence="1 2">
    <name type="scientific">Streptomyces polyasparticus</name>
    <dbReference type="NCBI Taxonomy" id="2767826"/>
    <lineage>
        <taxon>Bacteria</taxon>
        <taxon>Bacillati</taxon>
        <taxon>Actinomycetota</taxon>
        <taxon>Actinomycetes</taxon>
        <taxon>Kitasatosporales</taxon>
        <taxon>Streptomycetaceae</taxon>
        <taxon>Streptomyces</taxon>
    </lineage>
</organism>
<dbReference type="InterPro" id="IPR009351">
    <property type="entry name" value="AlkZ-like"/>
</dbReference>
<evidence type="ECO:0000313" key="1">
    <source>
        <dbReference type="EMBL" id="MBC9719011.1"/>
    </source>
</evidence>
<dbReference type="Proteomes" id="UP000642284">
    <property type="component" value="Unassembled WGS sequence"/>
</dbReference>
<dbReference type="EMBL" id="JACTVJ010000031">
    <property type="protein sequence ID" value="MBC9719011.1"/>
    <property type="molecule type" value="Genomic_DNA"/>
</dbReference>
<dbReference type="PANTHER" id="PTHR38479">
    <property type="entry name" value="LMO0824 PROTEIN"/>
    <property type="match status" value="1"/>
</dbReference>